<sequence length="60" mass="6955">MPYLEKVCGTKLSKLSYFRKQHSVFASGKGCQIPSGNHSFCNYYFVRMGRHIKHMKGEQL</sequence>
<evidence type="ECO:0000313" key="2">
    <source>
        <dbReference type="Proteomes" id="UP000260025"/>
    </source>
</evidence>
<protein>
    <submittedName>
        <fullName evidence="1">Uncharacterized protein</fullName>
    </submittedName>
</protein>
<proteinExistence type="predicted"/>
<gene>
    <name evidence="1" type="ORF">DXA38_21815</name>
</gene>
<accession>A0A3E2VDT0</accession>
<organism evidence="1 2">
    <name type="scientific">Clostridium innocuum</name>
    <dbReference type="NCBI Taxonomy" id="1522"/>
    <lineage>
        <taxon>Bacteria</taxon>
        <taxon>Bacillati</taxon>
        <taxon>Bacillota</taxon>
        <taxon>Clostridia</taxon>
        <taxon>Eubacteriales</taxon>
        <taxon>Clostridiaceae</taxon>
        <taxon>Clostridium</taxon>
    </lineage>
</organism>
<dbReference type="Proteomes" id="UP000260025">
    <property type="component" value="Unassembled WGS sequence"/>
</dbReference>
<dbReference type="EMBL" id="QVEV01000073">
    <property type="protein sequence ID" value="RGC08684.1"/>
    <property type="molecule type" value="Genomic_DNA"/>
</dbReference>
<reference evidence="1 2" key="1">
    <citation type="submission" date="2018-08" db="EMBL/GenBank/DDBJ databases">
        <title>A genome reference for cultivated species of the human gut microbiota.</title>
        <authorList>
            <person name="Zou Y."/>
            <person name="Xue W."/>
            <person name="Luo G."/>
        </authorList>
    </citation>
    <scope>NUCLEOTIDE SEQUENCE [LARGE SCALE GENOMIC DNA]</scope>
    <source>
        <strain evidence="1 2">OF01-2LB</strain>
    </source>
</reference>
<dbReference type="AlphaFoldDB" id="A0A3E2VDT0"/>
<evidence type="ECO:0000313" key="1">
    <source>
        <dbReference type="EMBL" id="RGC08684.1"/>
    </source>
</evidence>
<comment type="caution">
    <text evidence="1">The sequence shown here is derived from an EMBL/GenBank/DDBJ whole genome shotgun (WGS) entry which is preliminary data.</text>
</comment>
<name>A0A3E2VDT0_CLOIN</name>